<comment type="caution">
    <text evidence="1">The sequence shown here is derived from an EMBL/GenBank/DDBJ whole genome shotgun (WGS) entry which is preliminary data.</text>
</comment>
<reference evidence="1" key="2">
    <citation type="submission" date="2022-01" db="EMBL/GenBank/DDBJ databases">
        <authorList>
            <person name="Yamashiro T."/>
            <person name="Shiraishi A."/>
            <person name="Satake H."/>
            <person name="Nakayama K."/>
        </authorList>
    </citation>
    <scope>NUCLEOTIDE SEQUENCE</scope>
</reference>
<protein>
    <submittedName>
        <fullName evidence="1">Uncharacterized protein</fullName>
    </submittedName>
</protein>
<evidence type="ECO:0000313" key="2">
    <source>
        <dbReference type="Proteomes" id="UP001151760"/>
    </source>
</evidence>
<gene>
    <name evidence="1" type="ORF">Tco_1032029</name>
</gene>
<evidence type="ECO:0000313" key="1">
    <source>
        <dbReference type="EMBL" id="GJT72743.1"/>
    </source>
</evidence>
<name>A0ABQ5GCC2_9ASTR</name>
<dbReference type="Proteomes" id="UP001151760">
    <property type="component" value="Unassembled WGS sequence"/>
</dbReference>
<sequence>MFQRLGKYPTSIRVFPDLILFLASLKPSWEHGHHRPVIIVGGKEIAFRNFIYAETKEDLSFYLRMPLPTLVLAQLMPLVKRTLAHGSSSSRATSAKTTFSKDAPLLLMVSNDDEVLPDIFKLKDANACHLKNSAITLSVWKNQLDNHLYVKLMDLHDCCYARQAVVDNVVNRRPQELLQVIEKIRGECDVVKEREKAREEECEELRIKCEATMTDFEKNPTAGYQVSLLTLESKVASLEAKKTRLETIEASLWQEVDDVKRDRMEMLSKVVPYATLELVHNDELGSLVSKLVSFVVFYKRCTAFEQVAEMKEPFDLSKVKGYCPLYKKEHTQPSNDLATITFLFISEFVADPSALIEVLLSKKPLILQ</sequence>
<accession>A0ABQ5GCC2</accession>
<proteinExistence type="predicted"/>
<organism evidence="1 2">
    <name type="scientific">Tanacetum coccineum</name>
    <dbReference type="NCBI Taxonomy" id="301880"/>
    <lineage>
        <taxon>Eukaryota</taxon>
        <taxon>Viridiplantae</taxon>
        <taxon>Streptophyta</taxon>
        <taxon>Embryophyta</taxon>
        <taxon>Tracheophyta</taxon>
        <taxon>Spermatophyta</taxon>
        <taxon>Magnoliopsida</taxon>
        <taxon>eudicotyledons</taxon>
        <taxon>Gunneridae</taxon>
        <taxon>Pentapetalae</taxon>
        <taxon>asterids</taxon>
        <taxon>campanulids</taxon>
        <taxon>Asterales</taxon>
        <taxon>Asteraceae</taxon>
        <taxon>Asteroideae</taxon>
        <taxon>Anthemideae</taxon>
        <taxon>Anthemidinae</taxon>
        <taxon>Tanacetum</taxon>
    </lineage>
</organism>
<dbReference type="EMBL" id="BQNB010018287">
    <property type="protein sequence ID" value="GJT72743.1"/>
    <property type="molecule type" value="Genomic_DNA"/>
</dbReference>
<reference evidence="1" key="1">
    <citation type="journal article" date="2022" name="Int. J. Mol. Sci.">
        <title>Draft Genome of Tanacetum Coccineum: Genomic Comparison of Closely Related Tanacetum-Family Plants.</title>
        <authorList>
            <person name="Yamashiro T."/>
            <person name="Shiraishi A."/>
            <person name="Nakayama K."/>
            <person name="Satake H."/>
        </authorList>
    </citation>
    <scope>NUCLEOTIDE SEQUENCE</scope>
</reference>
<keyword evidence="2" id="KW-1185">Reference proteome</keyword>